<evidence type="ECO:0000256" key="7">
    <source>
        <dbReference type="ARBA" id="ARBA00022692"/>
    </source>
</evidence>
<dbReference type="Gene3D" id="3.30.565.10">
    <property type="entry name" value="Histidine kinase-like ATPase, C-terminal domain"/>
    <property type="match status" value="1"/>
</dbReference>
<dbReference type="InterPro" id="IPR004358">
    <property type="entry name" value="Sig_transdc_His_kin-like_C"/>
</dbReference>
<dbReference type="Gene3D" id="3.30.450.20">
    <property type="entry name" value="PAS domain"/>
    <property type="match status" value="2"/>
</dbReference>
<feature type="transmembrane region" description="Helical" evidence="14">
    <location>
        <begin position="184"/>
        <end position="203"/>
    </location>
</feature>
<evidence type="ECO:0000256" key="6">
    <source>
        <dbReference type="ARBA" id="ARBA00022679"/>
    </source>
</evidence>
<dbReference type="InterPro" id="IPR036890">
    <property type="entry name" value="HATPase_C_sf"/>
</dbReference>
<evidence type="ECO:0000256" key="3">
    <source>
        <dbReference type="ARBA" id="ARBA00012438"/>
    </source>
</evidence>
<comment type="subcellular location">
    <subcellularLocation>
        <location evidence="2">Cell membrane</location>
        <topology evidence="2">Multi-pass membrane protein</topology>
    </subcellularLocation>
</comment>
<dbReference type="InterPro" id="IPR029151">
    <property type="entry name" value="Sensor-like_sf"/>
</dbReference>
<keyword evidence="11 14" id="KW-1133">Transmembrane helix</keyword>
<dbReference type="Pfam" id="PF17203">
    <property type="entry name" value="sCache_3_2"/>
    <property type="match status" value="1"/>
</dbReference>
<keyword evidence="18" id="KW-1185">Reference proteome</keyword>
<dbReference type="InterPro" id="IPR000014">
    <property type="entry name" value="PAS"/>
</dbReference>
<evidence type="ECO:0000259" key="16">
    <source>
        <dbReference type="PROSITE" id="PS50112"/>
    </source>
</evidence>
<dbReference type="PROSITE" id="PS50112">
    <property type="entry name" value="PAS"/>
    <property type="match status" value="1"/>
</dbReference>
<dbReference type="PANTHER" id="PTHR43547:SF3">
    <property type="entry name" value="SENSOR PROTEIN CITS"/>
    <property type="match status" value="1"/>
</dbReference>
<evidence type="ECO:0000256" key="14">
    <source>
        <dbReference type="SAM" id="Phobius"/>
    </source>
</evidence>
<keyword evidence="7 14" id="KW-0812">Transmembrane</keyword>
<dbReference type="Proteomes" id="UP000199545">
    <property type="component" value="Unassembled WGS sequence"/>
</dbReference>
<evidence type="ECO:0000313" key="18">
    <source>
        <dbReference type="Proteomes" id="UP000199545"/>
    </source>
</evidence>
<dbReference type="PANTHER" id="PTHR43547">
    <property type="entry name" value="TWO-COMPONENT HISTIDINE KINASE"/>
    <property type="match status" value="1"/>
</dbReference>
<name>A0A1I3Q6W4_9BACL</name>
<dbReference type="AlphaFoldDB" id="A0A1I3Q6W4"/>
<keyword evidence="5" id="KW-0597">Phosphoprotein</keyword>
<feature type="domain" description="Histidine kinase" evidence="15">
    <location>
        <begin position="346"/>
        <end position="544"/>
    </location>
</feature>
<dbReference type="GO" id="GO:0000155">
    <property type="term" value="F:phosphorelay sensor kinase activity"/>
    <property type="evidence" value="ECO:0007669"/>
    <property type="project" value="InterPro"/>
</dbReference>
<dbReference type="SUPFAM" id="SSF55785">
    <property type="entry name" value="PYP-like sensor domain (PAS domain)"/>
    <property type="match status" value="1"/>
</dbReference>
<dbReference type="SMART" id="SM00387">
    <property type="entry name" value="HATPase_c"/>
    <property type="match status" value="1"/>
</dbReference>
<evidence type="ECO:0000256" key="1">
    <source>
        <dbReference type="ARBA" id="ARBA00000085"/>
    </source>
</evidence>
<dbReference type="STRING" id="46223.SAMN05421852_10732"/>
<gene>
    <name evidence="17" type="ORF">SAMN05421852_10732</name>
</gene>
<dbReference type="InterPro" id="IPR005467">
    <property type="entry name" value="His_kinase_dom"/>
</dbReference>
<evidence type="ECO:0000256" key="9">
    <source>
        <dbReference type="ARBA" id="ARBA00022777"/>
    </source>
</evidence>
<keyword evidence="6" id="KW-0808">Transferase</keyword>
<dbReference type="GO" id="GO:0005886">
    <property type="term" value="C:plasma membrane"/>
    <property type="evidence" value="ECO:0007669"/>
    <property type="project" value="UniProtKB-SubCell"/>
</dbReference>
<keyword evidence="4" id="KW-1003">Cell membrane</keyword>
<evidence type="ECO:0000256" key="4">
    <source>
        <dbReference type="ARBA" id="ARBA00022475"/>
    </source>
</evidence>
<dbReference type="EC" id="2.7.13.3" evidence="3"/>
<keyword evidence="12" id="KW-0902">Two-component regulatory system</keyword>
<feature type="domain" description="PAS" evidence="16">
    <location>
        <begin position="221"/>
        <end position="262"/>
    </location>
</feature>
<reference evidence="17 18" key="1">
    <citation type="submission" date="2016-10" db="EMBL/GenBank/DDBJ databases">
        <authorList>
            <person name="de Groot N.N."/>
        </authorList>
    </citation>
    <scope>NUCLEOTIDE SEQUENCE [LARGE SCALE GENOMIC DNA]</scope>
    <source>
        <strain evidence="17 18">DSM 44778</strain>
    </source>
</reference>
<proteinExistence type="predicted"/>
<evidence type="ECO:0000256" key="2">
    <source>
        <dbReference type="ARBA" id="ARBA00004651"/>
    </source>
</evidence>
<comment type="catalytic activity">
    <reaction evidence="1">
        <text>ATP + protein L-histidine = ADP + protein N-phospho-L-histidine.</text>
        <dbReference type="EC" id="2.7.13.3"/>
    </reaction>
</comment>
<evidence type="ECO:0000256" key="11">
    <source>
        <dbReference type="ARBA" id="ARBA00022989"/>
    </source>
</evidence>
<keyword evidence="13 14" id="KW-0472">Membrane</keyword>
<evidence type="ECO:0000256" key="13">
    <source>
        <dbReference type="ARBA" id="ARBA00023136"/>
    </source>
</evidence>
<dbReference type="InterPro" id="IPR033463">
    <property type="entry name" value="sCache_3"/>
</dbReference>
<dbReference type="GO" id="GO:0006355">
    <property type="term" value="P:regulation of DNA-templated transcription"/>
    <property type="evidence" value="ECO:0007669"/>
    <property type="project" value="InterPro"/>
</dbReference>
<dbReference type="PRINTS" id="PR00344">
    <property type="entry name" value="BCTRLSENSOR"/>
</dbReference>
<dbReference type="InterPro" id="IPR013767">
    <property type="entry name" value="PAS_fold"/>
</dbReference>
<organism evidence="17 18">
    <name type="scientific">Thermoflavimicrobium dichotomicum</name>
    <dbReference type="NCBI Taxonomy" id="46223"/>
    <lineage>
        <taxon>Bacteria</taxon>
        <taxon>Bacillati</taxon>
        <taxon>Bacillota</taxon>
        <taxon>Bacilli</taxon>
        <taxon>Bacillales</taxon>
        <taxon>Thermoactinomycetaceae</taxon>
        <taxon>Thermoflavimicrobium</taxon>
    </lineage>
</organism>
<accession>A0A1I3Q6W4</accession>
<evidence type="ECO:0000256" key="8">
    <source>
        <dbReference type="ARBA" id="ARBA00022741"/>
    </source>
</evidence>
<evidence type="ECO:0000256" key="12">
    <source>
        <dbReference type="ARBA" id="ARBA00023012"/>
    </source>
</evidence>
<dbReference type="PROSITE" id="PS50109">
    <property type="entry name" value="HIS_KIN"/>
    <property type="match status" value="1"/>
</dbReference>
<protein>
    <recommendedName>
        <fullName evidence="3">histidine kinase</fullName>
        <ecNumber evidence="3">2.7.13.3</ecNumber>
    </recommendedName>
</protein>
<dbReference type="Pfam" id="PF02518">
    <property type="entry name" value="HATPase_c"/>
    <property type="match status" value="1"/>
</dbReference>
<dbReference type="InterPro" id="IPR003594">
    <property type="entry name" value="HATPase_dom"/>
</dbReference>
<sequence length="549" mass="61904">MRNIMKKYGFGSKNWPLEWRMIGWFTLLLLCIVIFLGSTFYFMLVNHTEDHVGKRALSVAQAVAEIPELRQAFHTREPWKIIQPIAEKIRQKTGAEYIVVGNRQGIRYSHPLPDRLGKKMVGGDNAPALMKGDSYISKAVGSLGPAVRGKVPVISEQGEIVGVVSVGFLLSDIQEMAKTYLKQIALIALILFVIGIMGSFALAKHIKRQIFGLEPEEISALYKERNAVIESVREGILVIDHQGIISLVNQSALDILDLPAQDCAVGKPVQALLPHTRMLEVLNSGEAELDREMHLNGREIVVNRLPIRNEENQVIGVVASFRLKSEMDQLNQELSQVKQYVEALRAQTHEFKNTLYTISGLIQLESYQEAIELITKEAALHEDHVTWVMEKFADPWMGAILIGFYNRARELKIDFIIDRESRMEKIPEHIPHSAIVSILGNLVTNAFEAVQENEERDRRVRLFIADRDDTLWFEVEDSGPGIDEKWIPHIFRQGFSTKKGTNGEKRGFGLARVKQLTTELGGTVLIEKGEWGGAIFSIALPKREVEIDD</sequence>
<dbReference type="SUPFAM" id="SSF55890">
    <property type="entry name" value="Sporulation response regulatory protein Spo0B"/>
    <property type="match status" value="1"/>
</dbReference>
<keyword evidence="9 17" id="KW-0418">Kinase</keyword>
<dbReference type="FunFam" id="3.30.450.20:FF:000018">
    <property type="entry name" value="Sensor histidine kinase DcuS"/>
    <property type="match status" value="1"/>
</dbReference>
<dbReference type="GO" id="GO:0005524">
    <property type="term" value="F:ATP binding"/>
    <property type="evidence" value="ECO:0007669"/>
    <property type="project" value="UniProtKB-KW"/>
</dbReference>
<dbReference type="InterPro" id="IPR035965">
    <property type="entry name" value="PAS-like_dom_sf"/>
</dbReference>
<dbReference type="SUPFAM" id="SSF55874">
    <property type="entry name" value="ATPase domain of HSP90 chaperone/DNA topoisomerase II/histidine kinase"/>
    <property type="match status" value="1"/>
</dbReference>
<keyword evidence="8" id="KW-0547">Nucleotide-binding</keyword>
<feature type="transmembrane region" description="Helical" evidence="14">
    <location>
        <begin position="21"/>
        <end position="44"/>
    </location>
</feature>
<evidence type="ECO:0000256" key="5">
    <source>
        <dbReference type="ARBA" id="ARBA00022553"/>
    </source>
</evidence>
<dbReference type="CDD" id="cd18773">
    <property type="entry name" value="PDC1_HK_sensor"/>
    <property type="match status" value="1"/>
</dbReference>
<dbReference type="InterPro" id="IPR039506">
    <property type="entry name" value="SPOB_a"/>
</dbReference>
<dbReference type="InterPro" id="IPR016120">
    <property type="entry name" value="Sig_transdc_His_kin_SpoOB"/>
</dbReference>
<dbReference type="SUPFAM" id="SSF103190">
    <property type="entry name" value="Sensory domain-like"/>
    <property type="match status" value="1"/>
</dbReference>
<dbReference type="Gene3D" id="1.10.287.130">
    <property type="match status" value="1"/>
</dbReference>
<dbReference type="Pfam" id="PF00989">
    <property type="entry name" value="PAS"/>
    <property type="match status" value="1"/>
</dbReference>
<evidence type="ECO:0000259" key="15">
    <source>
        <dbReference type="PROSITE" id="PS50109"/>
    </source>
</evidence>
<evidence type="ECO:0000313" key="17">
    <source>
        <dbReference type="EMBL" id="SFJ29415.1"/>
    </source>
</evidence>
<dbReference type="CDD" id="cd00130">
    <property type="entry name" value="PAS"/>
    <property type="match status" value="1"/>
</dbReference>
<dbReference type="EMBL" id="FORR01000007">
    <property type="protein sequence ID" value="SFJ29415.1"/>
    <property type="molecule type" value="Genomic_DNA"/>
</dbReference>
<dbReference type="SMART" id="SM00091">
    <property type="entry name" value="PAS"/>
    <property type="match status" value="1"/>
</dbReference>
<dbReference type="Pfam" id="PF14689">
    <property type="entry name" value="SPOB_a"/>
    <property type="match status" value="1"/>
</dbReference>
<keyword evidence="10" id="KW-0067">ATP-binding</keyword>
<evidence type="ECO:0000256" key="10">
    <source>
        <dbReference type="ARBA" id="ARBA00022840"/>
    </source>
</evidence>